<feature type="compositionally biased region" description="Low complexity" evidence="1">
    <location>
        <begin position="613"/>
        <end position="627"/>
    </location>
</feature>
<organism evidence="2 3">
    <name type="scientific">Venturia inaequalis</name>
    <name type="common">Apple scab fungus</name>
    <dbReference type="NCBI Taxonomy" id="5025"/>
    <lineage>
        <taxon>Eukaryota</taxon>
        <taxon>Fungi</taxon>
        <taxon>Dikarya</taxon>
        <taxon>Ascomycota</taxon>
        <taxon>Pezizomycotina</taxon>
        <taxon>Dothideomycetes</taxon>
        <taxon>Pleosporomycetidae</taxon>
        <taxon>Venturiales</taxon>
        <taxon>Venturiaceae</taxon>
        <taxon>Venturia</taxon>
    </lineage>
</organism>
<feature type="compositionally biased region" description="Acidic residues" evidence="1">
    <location>
        <begin position="428"/>
        <end position="447"/>
    </location>
</feature>
<feature type="compositionally biased region" description="Polar residues" evidence="1">
    <location>
        <begin position="511"/>
        <end position="520"/>
    </location>
</feature>
<feature type="compositionally biased region" description="Low complexity" evidence="1">
    <location>
        <begin position="324"/>
        <end position="335"/>
    </location>
</feature>
<evidence type="ECO:0000313" key="2">
    <source>
        <dbReference type="EMBL" id="KAE9968555.1"/>
    </source>
</evidence>
<feature type="compositionally biased region" description="Basic and acidic residues" evidence="1">
    <location>
        <begin position="385"/>
        <end position="396"/>
    </location>
</feature>
<feature type="compositionally biased region" description="Basic and acidic residues" evidence="1">
    <location>
        <begin position="676"/>
        <end position="688"/>
    </location>
</feature>
<evidence type="ECO:0000313" key="3">
    <source>
        <dbReference type="Proteomes" id="UP000447873"/>
    </source>
</evidence>
<gene>
    <name evidence="2" type="ORF">EG328_007488</name>
</gene>
<feature type="compositionally biased region" description="Polar residues" evidence="1">
    <location>
        <begin position="628"/>
        <end position="641"/>
    </location>
</feature>
<dbReference type="AlphaFoldDB" id="A0A8H3UEK2"/>
<evidence type="ECO:0000256" key="1">
    <source>
        <dbReference type="SAM" id="MobiDB-lite"/>
    </source>
</evidence>
<protein>
    <recommendedName>
        <fullName evidence="4">Telomere replication protein EST3</fullName>
    </recommendedName>
</protein>
<reference evidence="2 3" key="1">
    <citation type="submission" date="2018-12" db="EMBL/GenBank/DDBJ databases">
        <title>Venturia inaequalis Genome Resource.</title>
        <authorList>
            <person name="Lichtner F.J."/>
        </authorList>
    </citation>
    <scope>NUCLEOTIDE SEQUENCE [LARGE SCALE GENOMIC DNA]</scope>
    <source>
        <strain evidence="2 3">120213</strain>
    </source>
</reference>
<dbReference type="EMBL" id="WNWS01000401">
    <property type="protein sequence ID" value="KAE9968555.1"/>
    <property type="molecule type" value="Genomic_DNA"/>
</dbReference>
<name>A0A8H3UEK2_VENIN</name>
<feature type="compositionally biased region" description="Polar residues" evidence="1">
    <location>
        <begin position="703"/>
        <end position="716"/>
    </location>
</feature>
<proteinExistence type="predicted"/>
<feature type="compositionally biased region" description="Acidic residues" evidence="1">
    <location>
        <begin position="455"/>
        <end position="466"/>
    </location>
</feature>
<feature type="compositionally biased region" description="Low complexity" evidence="1">
    <location>
        <begin position="770"/>
        <end position="821"/>
    </location>
</feature>
<comment type="caution">
    <text evidence="2">The sequence shown here is derived from an EMBL/GenBank/DDBJ whole genome shotgun (WGS) entry which is preliminary data.</text>
</comment>
<feature type="region of interest" description="Disordered" evidence="1">
    <location>
        <begin position="945"/>
        <end position="980"/>
    </location>
</feature>
<feature type="region of interest" description="Disordered" evidence="1">
    <location>
        <begin position="427"/>
        <end position="843"/>
    </location>
</feature>
<feature type="region of interest" description="Disordered" evidence="1">
    <location>
        <begin position="367"/>
        <end position="404"/>
    </location>
</feature>
<feature type="compositionally biased region" description="Polar residues" evidence="1">
    <location>
        <begin position="737"/>
        <end position="751"/>
    </location>
</feature>
<evidence type="ECO:0008006" key="4">
    <source>
        <dbReference type="Google" id="ProtNLM"/>
    </source>
</evidence>
<dbReference type="Proteomes" id="UP000447873">
    <property type="component" value="Unassembled WGS sequence"/>
</dbReference>
<sequence length="1063" mass="116883">MGSPADDWLGPKVEQELRNVIAWKKRDNHSTTLSKSATDEQRAYSYDGSNLWVTVVYDIEDPVLVKVQQFTKMKHPFNCLVSDGFTTVRAKFSKAASTTLQTHSKIDNLAKLSNQALLNIPRFRVMVAPSGPETDRVQLLIDYVGIVNEDNVAALGNPQTFHMRPGVTKLLHQAEQLMQPTSEKETPAPEPVPAPRTRVIKNGQYTQEFATQIQPSLRGAGFEMLGGTNLAPPVVPHRNDGSKLFGTRDFLPGQNHSNPYDGLIGLFPGRSTTKRTAPAASTHVQSVSPQLITQSISAMTRHNTPSKRLLETNQNNNEEIVDLASASTSKSPSPSRLQDGPVEDTIKTRVSRKRTAMGSRPRSWANIRMHAPKRSNYTCPDDQESLLKRPESEYRSRPGRTFPSANIPIELLTRFADKPATDFRVDADDADVDMDGDISSDEADGDGDGSSGVKDDDEDSDDDEIIAEWPPTPQKEKNHYDDDLPPESSPLQSSPPVIRPKAASMARNAMWNASQSTSGLRNELAIEESLTTPVDGDQDMDLDQLSKTVDTARLFSSAVRPETAAPGPPQEPKPSNNSLQTLSSDNFRDHSSWPGIERSQVWTRDCVTRSPAQTQSSSSGTQSTSKSIDQSQNAFADNNPSRLAMRPPPNRLISAVDGADSDLPSEITGAMAEQQLLHDLKESAHQNTDEVQAPATPAHNPDRSPSQHNSPTSSVATRKRRKAPDMSPTELREQKMSRFNFTQESPVSQNPAFEAAKARQEFLRGRKNSKQPVAPPAKVASSPSKVASIASSPPRGAPSPSRVAPSPPRVASSPPRVVSAPDVAMAENDTEPEIGKETENEVEDTSLYGEFKRAYPSYNAPVKHFETMCKNLAASCRRGQVLCHPMLWDDYIARSVSDYLIYCQEQLFAAEPQDPYDKYFNEQIEGSLHEKKVVTRTKLVEWFGPEALTPPTRPDARHPKPRATAARRSPGSTAKNRIRSGSVVIKQEDHGGERNSPWDMARKASKGAEWQPKSTSIGVDATLTGLETPLQEFVICYQNLKSVKKEREAVGAGGRLDVLNWSL</sequence>
<feature type="compositionally biased region" description="Polar residues" evidence="1">
    <location>
        <begin position="573"/>
        <end position="585"/>
    </location>
</feature>
<feature type="region of interest" description="Disordered" evidence="1">
    <location>
        <begin position="324"/>
        <end position="343"/>
    </location>
</feature>
<accession>A0A8H3UEK2</accession>